<name>A0A5B8XPZ2_9DELT</name>
<sequence>METILNAVYQLSPIVAYDALQSMSTTDKVLLYLGAKAVILPIAAGLSFKEHVKFTRKLGSQG</sequence>
<evidence type="ECO:0000256" key="1">
    <source>
        <dbReference type="SAM" id="Phobius"/>
    </source>
</evidence>
<evidence type="ECO:0000313" key="3">
    <source>
        <dbReference type="Proteomes" id="UP000321595"/>
    </source>
</evidence>
<organism evidence="2 3">
    <name type="scientific">Microvenator marinus</name>
    <dbReference type="NCBI Taxonomy" id="2600177"/>
    <lineage>
        <taxon>Bacteria</taxon>
        <taxon>Deltaproteobacteria</taxon>
        <taxon>Bradymonadales</taxon>
        <taxon>Microvenatoraceae</taxon>
        <taxon>Microvenator</taxon>
    </lineage>
</organism>
<protein>
    <submittedName>
        <fullName evidence="2">Uncharacterized protein</fullName>
    </submittedName>
</protein>
<evidence type="ECO:0000313" key="2">
    <source>
        <dbReference type="EMBL" id="QED27585.1"/>
    </source>
</evidence>
<accession>A0A5B8XPZ2</accession>
<keyword evidence="3" id="KW-1185">Reference proteome</keyword>
<reference evidence="2 3" key="1">
    <citation type="submission" date="2019-08" db="EMBL/GenBank/DDBJ databases">
        <authorList>
            <person name="Liang Q."/>
        </authorList>
    </citation>
    <scope>NUCLEOTIDE SEQUENCE [LARGE SCALE GENOMIC DNA]</scope>
    <source>
        <strain evidence="2 3">V1718</strain>
    </source>
</reference>
<dbReference type="RefSeq" id="WP_146959270.1">
    <property type="nucleotide sequence ID" value="NZ_CP042467.1"/>
</dbReference>
<dbReference type="KEGG" id="bbae:FRD01_10090"/>
<dbReference type="AlphaFoldDB" id="A0A5B8XPZ2"/>
<keyword evidence="1" id="KW-1133">Transmembrane helix</keyword>
<keyword evidence="1" id="KW-0472">Membrane</keyword>
<feature type="transmembrane region" description="Helical" evidence="1">
    <location>
        <begin position="29"/>
        <end position="48"/>
    </location>
</feature>
<proteinExistence type="predicted"/>
<dbReference type="EMBL" id="CP042467">
    <property type="protein sequence ID" value="QED27585.1"/>
    <property type="molecule type" value="Genomic_DNA"/>
</dbReference>
<gene>
    <name evidence="2" type="ORF">FRD01_10090</name>
</gene>
<dbReference type="Proteomes" id="UP000321595">
    <property type="component" value="Chromosome"/>
</dbReference>
<keyword evidence="1" id="KW-0812">Transmembrane</keyword>